<dbReference type="InterPro" id="IPR029058">
    <property type="entry name" value="AB_hydrolase_fold"/>
</dbReference>
<accession>A0A927BH92</accession>
<keyword evidence="4 8" id="KW-0732">Signal</keyword>
<dbReference type="PANTHER" id="PTHR38050:SF2">
    <property type="entry name" value="FERULOYL ESTERASE C-RELATED"/>
    <property type="match status" value="1"/>
</dbReference>
<evidence type="ECO:0000256" key="4">
    <source>
        <dbReference type="ARBA" id="ARBA00022729"/>
    </source>
</evidence>
<dbReference type="Gene3D" id="3.40.50.1820">
    <property type="entry name" value="alpha/beta hydrolase"/>
    <property type="match status" value="1"/>
</dbReference>
<keyword evidence="3" id="KW-0858">Xylan degradation</keyword>
<name>A0A927BH92_9BACT</name>
<organism evidence="9 10">
    <name type="scientific">Hymenobacter montanus</name>
    <dbReference type="NCBI Taxonomy" id="2771359"/>
    <lineage>
        <taxon>Bacteria</taxon>
        <taxon>Pseudomonadati</taxon>
        <taxon>Bacteroidota</taxon>
        <taxon>Cytophagia</taxon>
        <taxon>Cytophagales</taxon>
        <taxon>Hymenobacteraceae</taxon>
        <taxon>Hymenobacter</taxon>
    </lineage>
</organism>
<dbReference type="Pfam" id="PF10503">
    <property type="entry name" value="Esterase_PHB"/>
    <property type="match status" value="1"/>
</dbReference>
<comment type="caution">
    <text evidence="9">The sequence shown here is derived from an EMBL/GenBank/DDBJ whole genome shotgun (WGS) entry which is preliminary data.</text>
</comment>
<evidence type="ECO:0000313" key="9">
    <source>
        <dbReference type="EMBL" id="MBD2770119.1"/>
    </source>
</evidence>
<dbReference type="NCBIfam" id="TIGR04183">
    <property type="entry name" value="Por_Secre_tail"/>
    <property type="match status" value="1"/>
</dbReference>
<dbReference type="GO" id="GO:0045493">
    <property type="term" value="P:xylan catabolic process"/>
    <property type="evidence" value="ECO:0007669"/>
    <property type="project" value="UniProtKB-KW"/>
</dbReference>
<gene>
    <name evidence="9" type="ORF">IC235_19705</name>
</gene>
<dbReference type="PANTHER" id="PTHR38050">
    <property type="match status" value="1"/>
</dbReference>
<protein>
    <submittedName>
        <fullName evidence="9">T9SS type A sorting domain-containing protein</fullName>
    </submittedName>
</protein>
<dbReference type="GO" id="GO:0005576">
    <property type="term" value="C:extracellular region"/>
    <property type="evidence" value="ECO:0007669"/>
    <property type="project" value="UniProtKB-SubCell"/>
</dbReference>
<dbReference type="GO" id="GO:0030600">
    <property type="term" value="F:feruloyl esterase activity"/>
    <property type="evidence" value="ECO:0007669"/>
    <property type="project" value="InterPro"/>
</dbReference>
<keyword evidence="6" id="KW-0119">Carbohydrate metabolism</keyword>
<evidence type="ECO:0000256" key="5">
    <source>
        <dbReference type="ARBA" id="ARBA00022801"/>
    </source>
</evidence>
<keyword evidence="2" id="KW-0964">Secreted</keyword>
<dbReference type="EMBL" id="JACXAD010000029">
    <property type="protein sequence ID" value="MBD2770119.1"/>
    <property type="molecule type" value="Genomic_DNA"/>
</dbReference>
<evidence type="ECO:0000256" key="6">
    <source>
        <dbReference type="ARBA" id="ARBA00023277"/>
    </source>
</evidence>
<dbReference type="RefSeq" id="WP_191006931.1">
    <property type="nucleotide sequence ID" value="NZ_JACXAD010000029.1"/>
</dbReference>
<keyword evidence="7" id="KW-0624">Polysaccharide degradation</keyword>
<proteinExistence type="predicted"/>
<dbReference type="SUPFAM" id="SSF53474">
    <property type="entry name" value="alpha/beta-Hydrolases"/>
    <property type="match status" value="1"/>
</dbReference>
<evidence type="ECO:0000256" key="7">
    <source>
        <dbReference type="ARBA" id="ARBA00023326"/>
    </source>
</evidence>
<evidence type="ECO:0000256" key="1">
    <source>
        <dbReference type="ARBA" id="ARBA00004613"/>
    </source>
</evidence>
<sequence>MKLIPNLYPFFLLALIQLFPLVARAQTTVTGTIQSGGLNREYRLYVPAAYRPGTPVPLLFNLHGYGSNNLEQEAYGNFRPIADTANFLIVHPNGAVNPLGSRDWNTFLAPGSGGVDDVAFLSALLTDLQSRYSIDVNRVYSTGMSNGGFMSYELACQLSGRIAAVASVTGSITTARLAACRPQHPMPILEVHGTADTTVPYNGTSALGITFTPIPDVLSYWVQLNGCNPAPAVTMLPNSSTTDFSTVERSVWSGGRQGSEVQHLRIIGGGHTWPGASLAPGFPQQSATNPTNQDISASVEVWRFLRRFRLNRLQVLPTTPAADAGPDFTISPNPVGDDAQVLVQASRPLRPAQVGLLDALGRTLPAPAAAGPNGTVQLDLSAVPSGLYLVQVELAGRYHRYKVVR</sequence>
<reference evidence="9" key="1">
    <citation type="submission" date="2020-09" db="EMBL/GenBank/DDBJ databases">
        <authorList>
            <person name="Kim M.K."/>
        </authorList>
    </citation>
    <scope>NUCLEOTIDE SEQUENCE</scope>
    <source>
        <strain evidence="9">BT664</strain>
    </source>
</reference>
<dbReference type="AlphaFoldDB" id="A0A927BH92"/>
<dbReference type="Proteomes" id="UP000612233">
    <property type="component" value="Unassembled WGS sequence"/>
</dbReference>
<dbReference type="InterPro" id="IPR026444">
    <property type="entry name" value="Secre_tail"/>
</dbReference>
<dbReference type="InterPro" id="IPR010126">
    <property type="entry name" value="Esterase_phb"/>
</dbReference>
<evidence type="ECO:0000256" key="2">
    <source>
        <dbReference type="ARBA" id="ARBA00022525"/>
    </source>
</evidence>
<evidence type="ECO:0000313" key="10">
    <source>
        <dbReference type="Proteomes" id="UP000612233"/>
    </source>
</evidence>
<evidence type="ECO:0000256" key="8">
    <source>
        <dbReference type="SAM" id="SignalP"/>
    </source>
</evidence>
<feature type="chain" id="PRO_5036883248" evidence="8">
    <location>
        <begin position="26"/>
        <end position="405"/>
    </location>
</feature>
<evidence type="ECO:0000256" key="3">
    <source>
        <dbReference type="ARBA" id="ARBA00022651"/>
    </source>
</evidence>
<keyword evidence="5" id="KW-0378">Hydrolase</keyword>
<dbReference type="InterPro" id="IPR043595">
    <property type="entry name" value="FaeB/C/D"/>
</dbReference>
<keyword evidence="10" id="KW-1185">Reference proteome</keyword>
<feature type="signal peptide" evidence="8">
    <location>
        <begin position="1"/>
        <end position="25"/>
    </location>
</feature>
<comment type="subcellular location">
    <subcellularLocation>
        <location evidence="1">Secreted</location>
    </subcellularLocation>
</comment>